<feature type="signal peptide" evidence="2">
    <location>
        <begin position="1"/>
        <end position="25"/>
    </location>
</feature>
<dbReference type="InParanoid" id="A0A4S2MRU4"/>
<feature type="region of interest" description="Disordered" evidence="1">
    <location>
        <begin position="28"/>
        <end position="48"/>
    </location>
</feature>
<reference evidence="3 4" key="1">
    <citation type="submission" date="2019-04" db="EMBL/GenBank/DDBJ databases">
        <title>Comparative genomics and transcriptomics to analyze fruiting body development in filamentous ascomycetes.</title>
        <authorList>
            <consortium name="DOE Joint Genome Institute"/>
            <person name="Lutkenhaus R."/>
            <person name="Traeger S."/>
            <person name="Breuer J."/>
            <person name="Kuo A."/>
            <person name="Lipzen A."/>
            <person name="Pangilinan J."/>
            <person name="Dilworth D."/>
            <person name="Sandor L."/>
            <person name="Poggeler S."/>
            <person name="Barry K."/>
            <person name="Grigoriev I.V."/>
            <person name="Nowrousian M."/>
        </authorList>
    </citation>
    <scope>NUCLEOTIDE SEQUENCE [LARGE SCALE GENOMIC DNA]</scope>
    <source>
        <strain evidence="3 4">CBS 389.68</strain>
    </source>
</reference>
<dbReference type="Proteomes" id="UP000298138">
    <property type="component" value="Unassembled WGS sequence"/>
</dbReference>
<evidence type="ECO:0000256" key="2">
    <source>
        <dbReference type="SAM" id="SignalP"/>
    </source>
</evidence>
<proteinExistence type="predicted"/>
<feature type="chain" id="PRO_5020182919" evidence="2">
    <location>
        <begin position="26"/>
        <end position="137"/>
    </location>
</feature>
<evidence type="ECO:0000256" key="1">
    <source>
        <dbReference type="SAM" id="MobiDB-lite"/>
    </source>
</evidence>
<evidence type="ECO:0000313" key="3">
    <source>
        <dbReference type="EMBL" id="TGZ77927.1"/>
    </source>
</evidence>
<sequence>MSCYLVLTNTQHVIAVLHLIHLAWSAGHHPEPQQPNPRQEPRPTVGDEIPQCARALTSVPVSYLPRRRRRRRRGTCWVSNATDGGAAARLDSTEWSAELSAELSSSPPVNSRHSQCLGVGFLHRLIMRNGCDRGICI</sequence>
<dbReference type="AlphaFoldDB" id="A0A4S2MRU4"/>
<keyword evidence="2" id="KW-0732">Signal</keyword>
<organism evidence="3 4">
    <name type="scientific">Ascodesmis nigricans</name>
    <dbReference type="NCBI Taxonomy" id="341454"/>
    <lineage>
        <taxon>Eukaryota</taxon>
        <taxon>Fungi</taxon>
        <taxon>Dikarya</taxon>
        <taxon>Ascomycota</taxon>
        <taxon>Pezizomycotina</taxon>
        <taxon>Pezizomycetes</taxon>
        <taxon>Pezizales</taxon>
        <taxon>Ascodesmidaceae</taxon>
        <taxon>Ascodesmis</taxon>
    </lineage>
</organism>
<name>A0A4S2MRU4_9PEZI</name>
<accession>A0A4S2MRU4</accession>
<dbReference type="EMBL" id="ML220147">
    <property type="protein sequence ID" value="TGZ77927.1"/>
    <property type="molecule type" value="Genomic_DNA"/>
</dbReference>
<gene>
    <name evidence="3" type="ORF">EX30DRAFT_343665</name>
</gene>
<evidence type="ECO:0000313" key="4">
    <source>
        <dbReference type="Proteomes" id="UP000298138"/>
    </source>
</evidence>
<protein>
    <submittedName>
        <fullName evidence="3">Uncharacterized protein</fullName>
    </submittedName>
</protein>
<keyword evidence="4" id="KW-1185">Reference proteome</keyword>